<reference evidence="1 2" key="1">
    <citation type="submission" date="2018-08" db="EMBL/GenBank/DDBJ databases">
        <title>A genome reference for cultivated species of the human gut microbiota.</title>
        <authorList>
            <person name="Zou Y."/>
            <person name="Xue W."/>
            <person name="Luo G."/>
        </authorList>
    </citation>
    <scope>NUCLEOTIDE SEQUENCE [LARGE SCALE GENOMIC DNA]</scope>
    <source>
        <strain evidence="1 2">AF14-6AC</strain>
    </source>
</reference>
<comment type="caution">
    <text evidence="1">The sequence shown here is derived from an EMBL/GenBank/DDBJ whole genome shotgun (WGS) entry which is preliminary data.</text>
</comment>
<evidence type="ECO:0000313" key="1">
    <source>
        <dbReference type="EMBL" id="RGV21165.1"/>
    </source>
</evidence>
<name>A0A412W8B9_9BACT</name>
<sequence>MVKGMAKAVRRGVMGFGAPSSKDMGAPAEWLSGGAGYAGIKRWRKENKFLSRHCRTLAEAKRVRRGGSRGIRAGDGTV</sequence>
<accession>A0A412W8B9</accession>
<evidence type="ECO:0000313" key="2">
    <source>
        <dbReference type="Proteomes" id="UP000283426"/>
    </source>
</evidence>
<proteinExistence type="predicted"/>
<dbReference type="Proteomes" id="UP000283426">
    <property type="component" value="Unassembled WGS sequence"/>
</dbReference>
<dbReference type="AlphaFoldDB" id="A0A412W8B9"/>
<protein>
    <submittedName>
        <fullName evidence="1">Uncharacterized protein</fullName>
    </submittedName>
</protein>
<gene>
    <name evidence="1" type="ORF">DWW24_15395</name>
</gene>
<dbReference type="EMBL" id="QRYW01000036">
    <property type="protein sequence ID" value="RGV21165.1"/>
    <property type="molecule type" value="Genomic_DNA"/>
</dbReference>
<organism evidence="1 2">
    <name type="scientific">Odoribacter splanchnicus</name>
    <dbReference type="NCBI Taxonomy" id="28118"/>
    <lineage>
        <taxon>Bacteria</taxon>
        <taxon>Pseudomonadati</taxon>
        <taxon>Bacteroidota</taxon>
        <taxon>Bacteroidia</taxon>
        <taxon>Bacteroidales</taxon>
        <taxon>Odoribacteraceae</taxon>
        <taxon>Odoribacter</taxon>
    </lineage>
</organism>